<proteinExistence type="predicted"/>
<dbReference type="GO" id="GO:0000981">
    <property type="term" value="F:DNA-binding transcription factor activity, RNA polymerase II-specific"/>
    <property type="evidence" value="ECO:0007669"/>
    <property type="project" value="InterPro"/>
</dbReference>
<dbReference type="OrthoDB" id="3362851at2759"/>
<feature type="domain" description="Zn(2)-C6 fungal-type" evidence="1">
    <location>
        <begin position="16"/>
        <end position="45"/>
    </location>
</feature>
<dbReference type="PROSITE" id="PS50048">
    <property type="entry name" value="ZN2_CY6_FUNGAL_2"/>
    <property type="match status" value="1"/>
</dbReference>
<accession>A0A8H3XAT2</accession>
<keyword evidence="3" id="KW-1185">Reference proteome</keyword>
<dbReference type="GO" id="GO:0008270">
    <property type="term" value="F:zinc ion binding"/>
    <property type="evidence" value="ECO:0007669"/>
    <property type="project" value="InterPro"/>
</dbReference>
<dbReference type="CDD" id="cd00067">
    <property type="entry name" value="GAL4"/>
    <property type="match status" value="1"/>
</dbReference>
<dbReference type="EMBL" id="WTPW01001434">
    <property type="protein sequence ID" value="KAF0436097.1"/>
    <property type="molecule type" value="Genomic_DNA"/>
</dbReference>
<comment type="caution">
    <text evidence="2">The sequence shown here is derived from an EMBL/GenBank/DDBJ whole genome shotgun (WGS) entry which is preliminary data.</text>
</comment>
<dbReference type="InterPro" id="IPR001138">
    <property type="entry name" value="Zn2Cys6_DnaBD"/>
</dbReference>
<evidence type="ECO:0000313" key="3">
    <source>
        <dbReference type="Proteomes" id="UP000439903"/>
    </source>
</evidence>
<evidence type="ECO:0000313" key="2">
    <source>
        <dbReference type="EMBL" id="KAF0436097.1"/>
    </source>
</evidence>
<dbReference type="SMART" id="SM00066">
    <property type="entry name" value="GAL4"/>
    <property type="match status" value="1"/>
</dbReference>
<dbReference type="AlphaFoldDB" id="A0A8H3XAT2"/>
<dbReference type="Pfam" id="PF00172">
    <property type="entry name" value="Zn_clus"/>
    <property type="match status" value="1"/>
</dbReference>
<dbReference type="PROSITE" id="PS00463">
    <property type="entry name" value="ZN2_CY6_FUNGAL_1"/>
    <property type="match status" value="1"/>
</dbReference>
<gene>
    <name evidence="2" type="ORF">F8M41_004717</name>
</gene>
<protein>
    <submittedName>
        <fullName evidence="2">Fungal-specific transcription factor domain protein</fullName>
    </submittedName>
</protein>
<dbReference type="Gene3D" id="4.10.240.10">
    <property type="entry name" value="Zn(2)-C6 fungal-type DNA-binding domain"/>
    <property type="match status" value="1"/>
</dbReference>
<evidence type="ECO:0000259" key="1">
    <source>
        <dbReference type="PROSITE" id="PS50048"/>
    </source>
</evidence>
<dbReference type="InterPro" id="IPR036864">
    <property type="entry name" value="Zn2-C6_fun-type_DNA-bd_sf"/>
</dbReference>
<organism evidence="2 3">
    <name type="scientific">Gigaspora margarita</name>
    <dbReference type="NCBI Taxonomy" id="4874"/>
    <lineage>
        <taxon>Eukaryota</taxon>
        <taxon>Fungi</taxon>
        <taxon>Fungi incertae sedis</taxon>
        <taxon>Mucoromycota</taxon>
        <taxon>Glomeromycotina</taxon>
        <taxon>Glomeromycetes</taxon>
        <taxon>Diversisporales</taxon>
        <taxon>Gigasporaceae</taxon>
        <taxon>Gigaspora</taxon>
    </lineage>
</organism>
<reference evidence="2 3" key="1">
    <citation type="journal article" date="2019" name="Environ. Microbiol.">
        <title>At the nexus of three kingdoms: the genome of the mycorrhizal fungus Gigaspora margarita provides insights into plant, endobacterial and fungal interactions.</title>
        <authorList>
            <person name="Venice F."/>
            <person name="Ghignone S."/>
            <person name="Salvioli di Fossalunga A."/>
            <person name="Amselem J."/>
            <person name="Novero M."/>
            <person name="Xianan X."/>
            <person name="Sedzielewska Toro K."/>
            <person name="Morin E."/>
            <person name="Lipzen A."/>
            <person name="Grigoriev I.V."/>
            <person name="Henrissat B."/>
            <person name="Martin F.M."/>
            <person name="Bonfante P."/>
        </authorList>
    </citation>
    <scope>NUCLEOTIDE SEQUENCE [LARGE SCALE GENOMIC DNA]</scope>
    <source>
        <strain evidence="2 3">BEG34</strain>
    </source>
</reference>
<dbReference type="SUPFAM" id="SSF57701">
    <property type="entry name" value="Zn2/Cys6 DNA-binding domain"/>
    <property type="match status" value="1"/>
</dbReference>
<dbReference type="Proteomes" id="UP000439903">
    <property type="component" value="Unassembled WGS sequence"/>
</dbReference>
<name>A0A8H3XAT2_GIGMA</name>
<sequence length="116" mass="13072">MSHPRRQQRGPYATMACINCRRRHAKCSEEATCTYCASHSLKCIYVKSGEEPQLIQSGVFPNQVYIDTNYMMPNNSTPINFSDTFPLLNNSFSSSFSSSSSSSSSIATNLDYLNWY</sequence>